<dbReference type="RefSeq" id="WP_322467767.1">
    <property type="nucleotide sequence ID" value="NZ_JAXOJX010000063.1"/>
</dbReference>
<dbReference type="Pfam" id="PF10503">
    <property type="entry name" value="Esterase_PHB"/>
    <property type="match status" value="1"/>
</dbReference>
<dbReference type="Gene3D" id="3.40.50.1820">
    <property type="entry name" value="alpha/beta hydrolase"/>
    <property type="match status" value="2"/>
</dbReference>
<accession>A0ABU5IMW8</accession>
<dbReference type="InterPro" id="IPR036116">
    <property type="entry name" value="FN3_sf"/>
</dbReference>
<evidence type="ECO:0000313" key="5">
    <source>
        <dbReference type="Proteomes" id="UP001293718"/>
    </source>
</evidence>
<dbReference type="InterPro" id="IPR029058">
    <property type="entry name" value="AB_hydrolase_fold"/>
</dbReference>
<evidence type="ECO:0000313" key="4">
    <source>
        <dbReference type="EMBL" id="MDZ5460251.1"/>
    </source>
</evidence>
<keyword evidence="5" id="KW-1185">Reference proteome</keyword>
<gene>
    <name evidence="4" type="ORF">SM757_27100</name>
</gene>
<feature type="chain" id="PRO_5047416186" evidence="3">
    <location>
        <begin position="22"/>
        <end position="492"/>
    </location>
</feature>
<keyword evidence="2" id="KW-0378">Hydrolase</keyword>
<feature type="signal peptide" evidence="3">
    <location>
        <begin position="1"/>
        <end position="21"/>
    </location>
</feature>
<dbReference type="PANTHER" id="PTHR42972:SF8">
    <property type="entry name" value="POLYHYDROXYBUTYRATE DEPOLYMERASE"/>
    <property type="match status" value="1"/>
</dbReference>
<evidence type="ECO:0000256" key="2">
    <source>
        <dbReference type="ARBA" id="ARBA00022801"/>
    </source>
</evidence>
<evidence type="ECO:0000256" key="1">
    <source>
        <dbReference type="ARBA" id="ARBA00022729"/>
    </source>
</evidence>
<protein>
    <submittedName>
        <fullName evidence="4">PHB depolymerase family esterase</fullName>
    </submittedName>
</protein>
<dbReference type="Gene3D" id="2.60.40.10">
    <property type="entry name" value="Immunoglobulins"/>
    <property type="match status" value="1"/>
</dbReference>
<comment type="caution">
    <text evidence="4">The sequence shown here is derived from an EMBL/GenBank/DDBJ whole genome shotgun (WGS) entry which is preliminary data.</text>
</comment>
<keyword evidence="1 3" id="KW-0732">Signal</keyword>
<reference evidence="4 5" key="1">
    <citation type="submission" date="2023-11" db="EMBL/GenBank/DDBJ databases">
        <title>Draft genome of Azohydromonas lata strain H1 (DSM1123), a polyhydroxyalkanoate producer.</title>
        <authorList>
            <person name="Traversa D."/>
            <person name="D'Addabbo P."/>
            <person name="Pazzani C."/>
            <person name="Manzari C."/>
            <person name="Chiara M."/>
            <person name="Scrascia M."/>
        </authorList>
    </citation>
    <scope>NUCLEOTIDE SEQUENCE [LARGE SCALE GENOMIC DNA]</scope>
    <source>
        <strain evidence="4 5">H1</strain>
    </source>
</reference>
<dbReference type="EMBL" id="JAXOJX010000063">
    <property type="protein sequence ID" value="MDZ5460251.1"/>
    <property type="molecule type" value="Genomic_DNA"/>
</dbReference>
<name>A0ABU5IMW8_9BURK</name>
<dbReference type="SUPFAM" id="SSF53474">
    <property type="entry name" value="alpha/beta-Hydrolases"/>
    <property type="match status" value="1"/>
</dbReference>
<organism evidence="4 5">
    <name type="scientific">Azohydromonas lata</name>
    <dbReference type="NCBI Taxonomy" id="45677"/>
    <lineage>
        <taxon>Bacteria</taxon>
        <taxon>Pseudomonadati</taxon>
        <taxon>Pseudomonadota</taxon>
        <taxon>Betaproteobacteria</taxon>
        <taxon>Burkholderiales</taxon>
        <taxon>Sphaerotilaceae</taxon>
        <taxon>Azohydromonas</taxon>
    </lineage>
</organism>
<dbReference type="PANTHER" id="PTHR42972">
    <property type="entry name" value="TOL-PAL SYSTEM PROTEIN TOLB"/>
    <property type="match status" value="1"/>
</dbReference>
<dbReference type="InterPro" id="IPR013783">
    <property type="entry name" value="Ig-like_fold"/>
</dbReference>
<dbReference type="InterPro" id="IPR010126">
    <property type="entry name" value="Esterase_phb"/>
</dbReference>
<evidence type="ECO:0000256" key="3">
    <source>
        <dbReference type="SAM" id="SignalP"/>
    </source>
</evidence>
<proteinExistence type="predicted"/>
<sequence>MKKLKTMASIAALVCVSSTWAQRTQLPALNVDKNEISVSGLSSGAYMAVQMHFAHSATFRRGAGVVAGGPLFCAEGDVNNALGRCMSASAPIPLDHLVKNAQAWAAAGKLDPLAHLQSSPVYMFSGQHDNTVKPAVMKDLESFYRHFVTRAPLVLNNGSQAGHAMVLDGEDESCPLSVPPYIVKCGIDLAGNLLTHIYGKLNPRNDGPLTGSVVEFDQNEIGAQRTRAHLGHMADSGFAYVPADCANGESCRLHVVFHGCHQNASQIGPQYVLGTNYVRWADTNNMVVLFPQTRITEYNGCWDWFGYTDKSNYATKAGLQVNAVKTMVDHLISGKPLSTLAAPAGVTASVLGNTRVRIAWSAVPGARKYEVYRNGGLVKTTLAPNSDFTESELAFGTGYTWTVRALDAHNQPSRHSAAAGATTSGQKPQCFVATNPEHVKQGRAVIIPAGTLQYAYAIGTRQLMGLVDEKSMTSLREIPGLIPGKFETAPCF</sequence>
<dbReference type="Proteomes" id="UP001293718">
    <property type="component" value="Unassembled WGS sequence"/>
</dbReference>
<dbReference type="SUPFAM" id="SSF49265">
    <property type="entry name" value="Fibronectin type III"/>
    <property type="match status" value="1"/>
</dbReference>